<proteinExistence type="inferred from homology"/>
<dbReference type="AlphaFoldDB" id="A0A6J4QEM3"/>
<dbReference type="SUPFAM" id="SSF51735">
    <property type="entry name" value="NAD(P)-binding Rossmann-fold domains"/>
    <property type="match status" value="1"/>
</dbReference>
<dbReference type="PRINTS" id="PR00081">
    <property type="entry name" value="GDHRDH"/>
</dbReference>
<comment type="similarity">
    <text evidence="1 3">Belongs to the short-chain dehydrogenases/reductases (SDR) family.</text>
</comment>
<dbReference type="PRINTS" id="PR00080">
    <property type="entry name" value="SDRFAMILY"/>
</dbReference>
<evidence type="ECO:0000313" key="4">
    <source>
        <dbReference type="EMBL" id="CAA9442729.1"/>
    </source>
</evidence>
<dbReference type="PANTHER" id="PTHR43115">
    <property type="entry name" value="DEHYDROGENASE/REDUCTASE SDR FAMILY MEMBER 11"/>
    <property type="match status" value="1"/>
</dbReference>
<protein>
    <recommendedName>
        <fullName evidence="5">SDR family oxidoreductase</fullName>
    </recommendedName>
</protein>
<evidence type="ECO:0000256" key="3">
    <source>
        <dbReference type="RuleBase" id="RU000363"/>
    </source>
</evidence>
<evidence type="ECO:0000256" key="1">
    <source>
        <dbReference type="ARBA" id="ARBA00006484"/>
    </source>
</evidence>
<keyword evidence="2" id="KW-0560">Oxidoreductase</keyword>
<dbReference type="GO" id="GO:0016616">
    <property type="term" value="F:oxidoreductase activity, acting on the CH-OH group of donors, NAD or NADP as acceptor"/>
    <property type="evidence" value="ECO:0007669"/>
    <property type="project" value="UniProtKB-ARBA"/>
</dbReference>
<dbReference type="Gene3D" id="3.40.50.720">
    <property type="entry name" value="NAD(P)-binding Rossmann-like Domain"/>
    <property type="match status" value="1"/>
</dbReference>
<dbReference type="InterPro" id="IPR020904">
    <property type="entry name" value="Sc_DH/Rdtase_CS"/>
</dbReference>
<dbReference type="InterPro" id="IPR002347">
    <property type="entry name" value="SDR_fam"/>
</dbReference>
<gene>
    <name evidence="4" type="ORF">AVDCRST_MAG80-1475</name>
</gene>
<name>A0A6J4QEM3_9ACTN</name>
<reference evidence="4" key="1">
    <citation type="submission" date="2020-02" db="EMBL/GenBank/DDBJ databases">
        <authorList>
            <person name="Meier V. D."/>
        </authorList>
    </citation>
    <scope>NUCLEOTIDE SEQUENCE</scope>
    <source>
        <strain evidence="4">AVDCRST_MAG80</strain>
    </source>
</reference>
<evidence type="ECO:0008006" key="5">
    <source>
        <dbReference type="Google" id="ProtNLM"/>
    </source>
</evidence>
<dbReference type="PANTHER" id="PTHR43115:SF4">
    <property type="entry name" value="DEHYDROGENASE_REDUCTASE SDR FAMILY MEMBER 11"/>
    <property type="match status" value="1"/>
</dbReference>
<organism evidence="4">
    <name type="scientific">uncultured Rubrobacteraceae bacterium</name>
    <dbReference type="NCBI Taxonomy" id="349277"/>
    <lineage>
        <taxon>Bacteria</taxon>
        <taxon>Bacillati</taxon>
        <taxon>Actinomycetota</taxon>
        <taxon>Rubrobacteria</taxon>
        <taxon>Rubrobacterales</taxon>
        <taxon>Rubrobacteraceae</taxon>
        <taxon>environmental samples</taxon>
    </lineage>
</organism>
<sequence>MRLRELLGRSMLVGELDGRRVLVTGASSGIGEGTARELAAAGARVACIARRRERVESLAEEVGGFAVEADVADEAAARRAVDEATEALDGLDAVLNIAGVQLLAPFSDGRSDEWRTLLDVNVFGLCVVTHQALGYLREAGGGDIVNMSSIAGRRVTGSDGAVYSGTKFAVHAISEAIRRELHGEGIRVMIVSPGWVNTELGQNMADEGIRDQLQKRQEEIGLDPREVGRQIVHALAQPRHLMLHEIAIMAIGED</sequence>
<evidence type="ECO:0000256" key="2">
    <source>
        <dbReference type="ARBA" id="ARBA00023002"/>
    </source>
</evidence>
<dbReference type="FunFam" id="3.40.50.720:FF:000047">
    <property type="entry name" value="NADP-dependent L-serine/L-allo-threonine dehydrogenase"/>
    <property type="match status" value="1"/>
</dbReference>
<dbReference type="EMBL" id="CADCVC010000128">
    <property type="protein sequence ID" value="CAA9442729.1"/>
    <property type="molecule type" value="Genomic_DNA"/>
</dbReference>
<dbReference type="PROSITE" id="PS00061">
    <property type="entry name" value="ADH_SHORT"/>
    <property type="match status" value="1"/>
</dbReference>
<dbReference type="Pfam" id="PF00106">
    <property type="entry name" value="adh_short"/>
    <property type="match status" value="1"/>
</dbReference>
<accession>A0A6J4QEM3</accession>
<dbReference type="InterPro" id="IPR036291">
    <property type="entry name" value="NAD(P)-bd_dom_sf"/>
</dbReference>